<evidence type="ECO:0000313" key="6">
    <source>
        <dbReference type="Proteomes" id="UP000007241"/>
    </source>
</evidence>
<dbReference type="GO" id="GO:0048039">
    <property type="term" value="F:ubiquinone binding"/>
    <property type="evidence" value="ECO:0007669"/>
    <property type="project" value="InterPro"/>
</dbReference>
<dbReference type="InterPro" id="IPR005031">
    <property type="entry name" value="COQ10_START"/>
</dbReference>
<feature type="domain" description="Coenzyme Q-binding protein COQ10 START" evidence="4">
    <location>
        <begin position="3"/>
        <end position="138"/>
    </location>
</feature>
<dbReference type="GO" id="GO:0005739">
    <property type="term" value="C:mitochondrion"/>
    <property type="evidence" value="ECO:0000318"/>
    <property type="project" value="GO_Central"/>
</dbReference>
<gene>
    <name evidence="5" type="ORF">BATDEDRAFT_21169</name>
</gene>
<comment type="subunit">
    <text evidence="2">Interacts with coenzyme Q.</text>
</comment>
<dbReference type="PANTHER" id="PTHR12901">
    <property type="entry name" value="SPERM PROTEIN HOMOLOG"/>
    <property type="match status" value="1"/>
</dbReference>
<dbReference type="InterPro" id="IPR044996">
    <property type="entry name" value="COQ10-like"/>
</dbReference>
<proteinExistence type="inferred from homology"/>
<dbReference type="GO" id="GO:0045333">
    <property type="term" value="P:cellular respiration"/>
    <property type="evidence" value="ECO:0007669"/>
    <property type="project" value="InterPro"/>
</dbReference>
<dbReference type="SUPFAM" id="SSF55961">
    <property type="entry name" value="Bet v1-like"/>
    <property type="match status" value="1"/>
</dbReference>
<dbReference type="GeneID" id="18237581"/>
<accession>F4NRE0</accession>
<dbReference type="Pfam" id="PF03364">
    <property type="entry name" value="Polyketide_cyc"/>
    <property type="match status" value="1"/>
</dbReference>
<sequence>MHALVSDIDHYNEYVPWCTASRTLYRSPSVSATHTLTAELQVGFQAFSESYISTVTVTSPTSVRAVASDSAMFKTLINEWKFIPISQLHPHASKSSLSSDERSCIVDFYVAFEFRNAIYAQASKLFLDEVSKSMVTAFADRARVVYGSPARASIKLS</sequence>
<reference evidence="5 6" key="1">
    <citation type="submission" date="2009-12" db="EMBL/GenBank/DDBJ databases">
        <title>The draft genome of Batrachochytrium dendrobatidis.</title>
        <authorList>
            <consortium name="US DOE Joint Genome Institute (JGI-PGF)"/>
            <person name="Kuo A."/>
            <person name="Salamov A."/>
            <person name="Schmutz J."/>
            <person name="Lucas S."/>
            <person name="Pitluck S."/>
            <person name="Rosenblum E."/>
            <person name="Stajich J."/>
            <person name="Eisen M."/>
            <person name="Grigoriev I.V."/>
        </authorList>
    </citation>
    <scope>NUCLEOTIDE SEQUENCE [LARGE SCALE GENOMIC DNA]</scope>
    <source>
        <strain evidence="6">JAM81 / FGSC 10211</strain>
    </source>
</reference>
<evidence type="ECO:0000256" key="1">
    <source>
        <dbReference type="ARBA" id="ARBA00006885"/>
    </source>
</evidence>
<dbReference type="OrthoDB" id="292693at2759"/>
<dbReference type="AlphaFoldDB" id="F4NRE0"/>
<dbReference type="RefSeq" id="XP_006675214.1">
    <property type="nucleotide sequence ID" value="XM_006675151.1"/>
</dbReference>
<dbReference type="FunCoup" id="F4NRE0">
    <property type="interactions" value="167"/>
</dbReference>
<comment type="similarity">
    <text evidence="1">Belongs to the COQ10 family.</text>
</comment>
<protein>
    <recommendedName>
        <fullName evidence="4">Coenzyme Q-binding protein COQ10 START domain-containing protein</fullName>
    </recommendedName>
</protein>
<keyword evidence="6" id="KW-1185">Reference proteome</keyword>
<dbReference type="STRING" id="684364.F4NRE0"/>
<dbReference type="CDD" id="cd07813">
    <property type="entry name" value="COQ10p_like"/>
    <property type="match status" value="1"/>
</dbReference>
<dbReference type="OMA" id="IDGPFKY"/>
<dbReference type="HOGENOM" id="CLU_079653_2_1_1"/>
<dbReference type="PANTHER" id="PTHR12901:SF10">
    <property type="entry name" value="COENZYME Q-BINDING PROTEIN COQ10, MITOCHONDRIAL"/>
    <property type="match status" value="1"/>
</dbReference>
<dbReference type="Proteomes" id="UP000007241">
    <property type="component" value="Unassembled WGS sequence"/>
</dbReference>
<dbReference type="InterPro" id="IPR023393">
    <property type="entry name" value="START-like_dom_sf"/>
</dbReference>
<evidence type="ECO:0000259" key="4">
    <source>
        <dbReference type="Pfam" id="PF03364"/>
    </source>
</evidence>
<name>F4NRE0_BATDJ</name>
<evidence type="ECO:0000313" key="5">
    <source>
        <dbReference type="EMBL" id="EGF83737.1"/>
    </source>
</evidence>
<comment type="function">
    <text evidence="3">Required for the function of coenzyme Q in the respiratory chain. May serve as a chaperone or may be involved in the transport of Q6 from its site of synthesis to the catalytic sites of the respiratory complexes.</text>
</comment>
<evidence type="ECO:0000256" key="3">
    <source>
        <dbReference type="ARBA" id="ARBA00024947"/>
    </source>
</evidence>
<dbReference type="Gene3D" id="3.30.530.20">
    <property type="match status" value="1"/>
</dbReference>
<dbReference type="EMBL" id="GL882879">
    <property type="protein sequence ID" value="EGF83737.1"/>
    <property type="molecule type" value="Genomic_DNA"/>
</dbReference>
<evidence type="ECO:0000256" key="2">
    <source>
        <dbReference type="ARBA" id="ARBA00011814"/>
    </source>
</evidence>
<dbReference type="InParanoid" id="F4NRE0"/>
<organism evidence="5 6">
    <name type="scientific">Batrachochytrium dendrobatidis (strain JAM81 / FGSC 10211)</name>
    <name type="common">Frog chytrid fungus</name>
    <dbReference type="NCBI Taxonomy" id="684364"/>
    <lineage>
        <taxon>Eukaryota</taxon>
        <taxon>Fungi</taxon>
        <taxon>Fungi incertae sedis</taxon>
        <taxon>Chytridiomycota</taxon>
        <taxon>Chytridiomycota incertae sedis</taxon>
        <taxon>Chytridiomycetes</taxon>
        <taxon>Rhizophydiales</taxon>
        <taxon>Rhizophydiales incertae sedis</taxon>
        <taxon>Batrachochytrium</taxon>
    </lineage>
</organism>